<dbReference type="GO" id="GO:0051209">
    <property type="term" value="P:release of sequestered calcium ion into cytosol"/>
    <property type="evidence" value="ECO:0007669"/>
    <property type="project" value="TreeGrafter"/>
</dbReference>
<evidence type="ECO:0000259" key="6">
    <source>
        <dbReference type="PROSITE" id="PS50008"/>
    </source>
</evidence>
<dbReference type="PANTHER" id="PTHR10336:SF36">
    <property type="entry name" value="1-PHOSPHATIDYLINOSITOL 4,5-BISPHOSPHATE PHOSPHODIESTERASE BETA-4"/>
    <property type="match status" value="1"/>
</dbReference>
<evidence type="ECO:0000256" key="3">
    <source>
        <dbReference type="ARBA" id="ARBA00022963"/>
    </source>
</evidence>
<dbReference type="Pfam" id="PF00387">
    <property type="entry name" value="PI-PLC-Y"/>
    <property type="match status" value="1"/>
</dbReference>
<dbReference type="OrthoDB" id="269822at2759"/>
<dbReference type="Pfam" id="PF00388">
    <property type="entry name" value="PI-PLC-X"/>
    <property type="match status" value="1"/>
</dbReference>
<dbReference type="PROSITE" id="PS50008">
    <property type="entry name" value="PIPLC_Y_DOMAIN"/>
    <property type="match status" value="1"/>
</dbReference>
<dbReference type="InterPro" id="IPR001192">
    <property type="entry name" value="PI-PLC_fam"/>
</dbReference>
<keyword evidence="4 5" id="KW-0443">Lipid metabolism</keyword>
<feature type="domain" description="PI-PLC Y-box" evidence="6">
    <location>
        <begin position="636"/>
        <end position="749"/>
    </location>
</feature>
<evidence type="ECO:0000256" key="4">
    <source>
        <dbReference type="ARBA" id="ARBA00023098"/>
    </source>
</evidence>
<dbReference type="PROSITE" id="PS50007">
    <property type="entry name" value="PIPLC_X_DOMAIN"/>
    <property type="match status" value="1"/>
</dbReference>
<sequence>MFIHDTLLHISHNKNSSPTPSNPIFSNLSLPNNDSLIFSTEKNSCSAQIALCSNSTTLKDTHHLNSLTLNKNTLKAQSSVRSTHNLNKIVSTSRFRYLYSNVFAKHHERLLNKNNALSNTEDVLYQLKFGTEFFSSGSSTFIYPAFNGTPAVFSFLPLNCARTDVFAAKIIENVKKVIEMSSKEYFMLKATSRKLHYKIFRLSLQQQRVTWSSKNGKDIYEIRFGLNLEQETSVIGKKKRFLIVVYYLHNGVHQKLAFFAENKQDFEDWKSLNFLMESLRPISSHTDQKKWDNVIFNRQCSERFNSNKSNKILYKKSAIYTKYRKAKQYNIFVKNNQSINRPFDKQLFNHGKLKGSLIRQNFTDIIKSISEENQFKKVGVISNFFEIWKSIFLNGKKGEINFEDFKNFIQNYQKETFPYHVIRDLFKKYSKDSQIMTVNGLLSYLKSANNSIIHGTEIQKEIPNMDMPITQYFISSSHNTYLTGDQLIGESSVEGYIRALREGCRCLELDCWDGPLDEPVICHGRTLTTRISFKDTIEIIKKYAFVNSPYPVILSFEMHCSILQQIKIANILKMVLGSALVTEKVQSKYTIPSPNELKYRFLVKSRVRLKRSLNEDGSLCPINHKCYNTDKVAKELADLAIYYQAMHFDDLNKEYIDTGAIVSISEATADQLKLTKKDFLLRKSYKTTIRVYPSFSRISSTNFNPIYFWNMGIQMVAINYQKNDENKRMYDSFFKQANGTGYVLKPEELLDEDLRKDIMKRRDNEAMAVCRTKRKIRIKFLGVNTGIYACNEAEIVQVYCECELMYDNTSSGVVKIEDGSLYVSERNPVELGKIKVAKLSDKKGVRVGTEASSKADKSQMDEKTMIEQTYKQMKEKDEKRTENGGEKIKPEFDRTNSFTESLNSAKTKKSTNSACSNGWFSFRGLDIKSRVSKANSVRSQLSGGTAGNKEKYQTCKAILHNNYEGFWENQECIINCEGAGIAIAKFRIYASFYKSNFDTEYAEMYIPLSTFKPGFRFLDLSVVKQSNRLSEFSIYPSMFIHVGIE</sequence>
<dbReference type="Gene3D" id="3.20.20.190">
    <property type="entry name" value="Phosphatidylinositol (PI) phosphodiesterase"/>
    <property type="match status" value="1"/>
</dbReference>
<dbReference type="GO" id="GO:0016042">
    <property type="term" value="P:lipid catabolic process"/>
    <property type="evidence" value="ECO:0007669"/>
    <property type="project" value="UniProtKB-KW"/>
</dbReference>
<dbReference type="InterPro" id="IPR011992">
    <property type="entry name" value="EF-hand-dom_pair"/>
</dbReference>
<accession>A0A2T9YTH7</accession>
<proteinExistence type="predicted"/>
<dbReference type="Proteomes" id="UP000245383">
    <property type="component" value="Unassembled WGS sequence"/>
</dbReference>
<reference evidence="7 8" key="1">
    <citation type="journal article" date="2018" name="MBio">
        <title>Comparative Genomics Reveals the Core Gene Toolbox for the Fungus-Insect Symbiosis.</title>
        <authorList>
            <person name="Wang Y."/>
            <person name="Stata M."/>
            <person name="Wang W."/>
            <person name="Stajich J.E."/>
            <person name="White M.M."/>
            <person name="Moncalvo J.M."/>
        </authorList>
    </citation>
    <scope>NUCLEOTIDE SEQUENCE [LARGE SCALE GENOMIC DNA]</scope>
    <source>
        <strain evidence="7 8">SWE-8-4</strain>
    </source>
</reference>
<dbReference type="InterPro" id="IPR001711">
    <property type="entry name" value="PLipase_C_Pinositol-sp_Y"/>
</dbReference>
<dbReference type="SUPFAM" id="SSF51695">
    <property type="entry name" value="PLC-like phosphodiesterases"/>
    <property type="match status" value="1"/>
</dbReference>
<keyword evidence="2 5" id="KW-0378">Hydrolase</keyword>
<dbReference type="GO" id="GO:0004435">
    <property type="term" value="F:phosphatidylinositol-4,5-bisphosphate phospholipase C activity"/>
    <property type="evidence" value="ECO:0007669"/>
    <property type="project" value="UniProtKB-EC"/>
</dbReference>
<dbReference type="SUPFAM" id="SSF47473">
    <property type="entry name" value="EF-hand"/>
    <property type="match status" value="1"/>
</dbReference>
<dbReference type="STRING" id="133385.A0A2T9YTH7"/>
<evidence type="ECO:0000313" key="8">
    <source>
        <dbReference type="Proteomes" id="UP000245383"/>
    </source>
</evidence>
<dbReference type="SMART" id="SM00149">
    <property type="entry name" value="PLCYc"/>
    <property type="match status" value="1"/>
</dbReference>
<dbReference type="AlphaFoldDB" id="A0A2T9YTH7"/>
<dbReference type="SMART" id="SM00148">
    <property type="entry name" value="PLCXc"/>
    <property type="match status" value="1"/>
</dbReference>
<evidence type="ECO:0000313" key="7">
    <source>
        <dbReference type="EMBL" id="PVU95638.1"/>
    </source>
</evidence>
<dbReference type="EC" id="3.1.4.11" evidence="1 5"/>
<evidence type="ECO:0000256" key="5">
    <source>
        <dbReference type="RuleBase" id="RU361133"/>
    </source>
</evidence>
<dbReference type="PRINTS" id="PR00390">
    <property type="entry name" value="PHPHLIPASEC"/>
</dbReference>
<comment type="caution">
    <text evidence="7">The sequence shown here is derived from an EMBL/GenBank/DDBJ whole genome shotgun (WGS) entry which is preliminary data.</text>
</comment>
<dbReference type="InterPro" id="IPR000909">
    <property type="entry name" value="PLipase_C_PInositol-sp_X_dom"/>
</dbReference>
<keyword evidence="3 5" id="KW-0442">Lipid degradation</keyword>
<dbReference type="InterPro" id="IPR017946">
    <property type="entry name" value="PLC-like_Pdiesterase_TIM-brl"/>
</dbReference>
<dbReference type="PANTHER" id="PTHR10336">
    <property type="entry name" value="PHOSPHOINOSITIDE-SPECIFIC PHOSPHOLIPASE C FAMILY PROTEIN"/>
    <property type="match status" value="1"/>
</dbReference>
<keyword evidence="8" id="KW-1185">Reference proteome</keyword>
<evidence type="ECO:0000256" key="2">
    <source>
        <dbReference type="ARBA" id="ARBA00022801"/>
    </source>
</evidence>
<dbReference type="CDD" id="cd08558">
    <property type="entry name" value="PI-PLCc_eukaryota"/>
    <property type="match status" value="1"/>
</dbReference>
<dbReference type="GO" id="GO:0048015">
    <property type="term" value="P:phosphatidylinositol-mediated signaling"/>
    <property type="evidence" value="ECO:0007669"/>
    <property type="project" value="TreeGrafter"/>
</dbReference>
<gene>
    <name evidence="7" type="ORF">BB561_001691</name>
</gene>
<protein>
    <recommendedName>
        <fullName evidence="1 5">Phosphoinositide phospholipase C</fullName>
        <ecNumber evidence="1 5">3.1.4.11</ecNumber>
    </recommendedName>
</protein>
<comment type="catalytic activity">
    <reaction evidence="5">
        <text>a 1,2-diacyl-sn-glycero-3-phospho-(1D-myo-inositol-4,5-bisphosphate) + H2O = 1D-myo-inositol 1,4,5-trisphosphate + a 1,2-diacyl-sn-glycerol + H(+)</text>
        <dbReference type="Rhea" id="RHEA:33179"/>
        <dbReference type="ChEBI" id="CHEBI:15377"/>
        <dbReference type="ChEBI" id="CHEBI:15378"/>
        <dbReference type="ChEBI" id="CHEBI:17815"/>
        <dbReference type="ChEBI" id="CHEBI:58456"/>
        <dbReference type="ChEBI" id="CHEBI:203600"/>
        <dbReference type="EC" id="3.1.4.11"/>
    </reaction>
</comment>
<organism evidence="7 8">
    <name type="scientific">Smittium simulii</name>
    <dbReference type="NCBI Taxonomy" id="133385"/>
    <lineage>
        <taxon>Eukaryota</taxon>
        <taxon>Fungi</taxon>
        <taxon>Fungi incertae sedis</taxon>
        <taxon>Zoopagomycota</taxon>
        <taxon>Kickxellomycotina</taxon>
        <taxon>Harpellomycetes</taxon>
        <taxon>Harpellales</taxon>
        <taxon>Legeriomycetaceae</taxon>
        <taxon>Smittium</taxon>
    </lineage>
</organism>
<dbReference type="EMBL" id="MBFR01000050">
    <property type="protein sequence ID" value="PVU95638.1"/>
    <property type="molecule type" value="Genomic_DNA"/>
</dbReference>
<evidence type="ECO:0000256" key="1">
    <source>
        <dbReference type="ARBA" id="ARBA00012368"/>
    </source>
</evidence>
<name>A0A2T9YTH7_9FUNG</name>